<reference evidence="2 3" key="1">
    <citation type="submission" date="2016-09" db="EMBL/GenBank/DDBJ databases">
        <authorList>
            <person name="Capua I."/>
            <person name="De Benedictis P."/>
            <person name="Joannis T."/>
            <person name="Lombin L.H."/>
            <person name="Cattoli G."/>
        </authorList>
    </citation>
    <scope>NUCLEOTIDE SEQUENCE [LARGE SCALE GENOMIC DNA]</scope>
    <source>
        <strain evidence="2 3">IMI 309357</strain>
    </source>
</reference>
<dbReference type="GeneID" id="34566873"/>
<evidence type="ECO:0000256" key="1">
    <source>
        <dbReference type="SAM" id="SignalP"/>
    </source>
</evidence>
<protein>
    <recommendedName>
        <fullName evidence="4">Hydrophobin</fullName>
    </recommendedName>
</protein>
<gene>
    <name evidence="2" type="ORF">CORC01_13747</name>
</gene>
<feature type="chain" id="PRO_5009601956" description="Hydrophobin" evidence="1">
    <location>
        <begin position="22"/>
        <end position="121"/>
    </location>
</feature>
<dbReference type="RefSeq" id="XP_022468144.1">
    <property type="nucleotide sequence ID" value="XM_022625363.1"/>
</dbReference>
<evidence type="ECO:0008006" key="4">
    <source>
        <dbReference type="Google" id="ProtNLM"/>
    </source>
</evidence>
<dbReference type="EMBL" id="MJBS01000210">
    <property type="protein sequence ID" value="OHE90970.1"/>
    <property type="molecule type" value="Genomic_DNA"/>
</dbReference>
<keyword evidence="1" id="KW-0732">Signal</keyword>
<organism evidence="2 3">
    <name type="scientific">Colletotrichum orchidophilum</name>
    <dbReference type="NCBI Taxonomy" id="1209926"/>
    <lineage>
        <taxon>Eukaryota</taxon>
        <taxon>Fungi</taxon>
        <taxon>Dikarya</taxon>
        <taxon>Ascomycota</taxon>
        <taxon>Pezizomycotina</taxon>
        <taxon>Sordariomycetes</taxon>
        <taxon>Hypocreomycetidae</taxon>
        <taxon>Glomerellales</taxon>
        <taxon>Glomerellaceae</taxon>
        <taxon>Colletotrichum</taxon>
    </lineage>
</organism>
<accession>A0A1G4AP53</accession>
<dbReference type="Proteomes" id="UP000176998">
    <property type="component" value="Unassembled WGS sequence"/>
</dbReference>
<sequence length="121" mass="12250">MRLSAAFSTIFVAILAATTWAAPVDTEHQHPLASPSSLSTAPAVAAATASPSAAISSKSGSSSNSNTSPQSNIVASAWKQVFGDKKDEQDPKLGRACFCANGSICCNTSEGLDCTQGLCGL</sequence>
<comment type="caution">
    <text evidence="2">The sequence shown here is derived from an EMBL/GenBank/DDBJ whole genome shotgun (WGS) entry which is preliminary data.</text>
</comment>
<evidence type="ECO:0000313" key="3">
    <source>
        <dbReference type="Proteomes" id="UP000176998"/>
    </source>
</evidence>
<dbReference type="OrthoDB" id="4832440at2759"/>
<dbReference type="AlphaFoldDB" id="A0A1G4AP53"/>
<keyword evidence="3" id="KW-1185">Reference proteome</keyword>
<feature type="signal peptide" evidence="1">
    <location>
        <begin position="1"/>
        <end position="21"/>
    </location>
</feature>
<name>A0A1G4AP53_9PEZI</name>
<proteinExistence type="predicted"/>
<evidence type="ECO:0000313" key="2">
    <source>
        <dbReference type="EMBL" id="OHE90970.1"/>
    </source>
</evidence>